<evidence type="ECO:0008006" key="10">
    <source>
        <dbReference type="Google" id="ProtNLM"/>
    </source>
</evidence>
<dbReference type="PANTHER" id="PTHR11999">
    <property type="entry name" value="GROUP II PYRIDOXAL-5-PHOSPHATE DECARBOXYLASE"/>
    <property type="match status" value="1"/>
</dbReference>
<dbReference type="PANTHER" id="PTHR11999:SF70">
    <property type="entry name" value="MIP05841P"/>
    <property type="match status" value="1"/>
</dbReference>
<evidence type="ECO:0000256" key="1">
    <source>
        <dbReference type="ARBA" id="ARBA00001933"/>
    </source>
</evidence>
<dbReference type="PROSITE" id="PS00392">
    <property type="entry name" value="DDC_GAD_HDC_YDC"/>
    <property type="match status" value="1"/>
</dbReference>
<evidence type="ECO:0000313" key="8">
    <source>
        <dbReference type="EMBL" id="BBH54134.1"/>
    </source>
</evidence>
<dbReference type="EMBL" id="AP019368">
    <property type="protein sequence ID" value="BBH54134.1"/>
    <property type="molecule type" value="Genomic_DNA"/>
</dbReference>
<protein>
    <recommendedName>
        <fullName evidence="10">Amino acid decarboxylase</fullName>
    </recommendedName>
</protein>
<dbReference type="Proteomes" id="UP000291236">
    <property type="component" value="Chromosome"/>
</dbReference>
<dbReference type="CDD" id="cd06450">
    <property type="entry name" value="DOPA_deC_like"/>
    <property type="match status" value="1"/>
</dbReference>
<organism evidence="8 9">
    <name type="scientific">Fluviispira sanaruensis</name>
    <dbReference type="NCBI Taxonomy" id="2493639"/>
    <lineage>
        <taxon>Bacteria</taxon>
        <taxon>Pseudomonadati</taxon>
        <taxon>Bdellovibrionota</taxon>
        <taxon>Oligoflexia</taxon>
        <taxon>Silvanigrellales</taxon>
        <taxon>Silvanigrellaceae</taxon>
        <taxon>Fluviispira</taxon>
    </lineage>
</organism>
<dbReference type="RefSeq" id="WP_172603939.1">
    <property type="nucleotide sequence ID" value="NZ_AP019368.1"/>
</dbReference>
<evidence type="ECO:0000256" key="2">
    <source>
        <dbReference type="ARBA" id="ARBA00009533"/>
    </source>
</evidence>
<reference evidence="8 9" key="1">
    <citation type="submission" date="2018-12" db="EMBL/GenBank/DDBJ databases">
        <title>Rubrispira sanarue gen. nov., sp., nov., a member of the order Silvanigrellales, isolated from a brackish lake in Hamamatsu Japan.</title>
        <authorList>
            <person name="Maejima Y."/>
            <person name="Iino T."/>
            <person name="Muraguchi Y."/>
            <person name="Fukuda K."/>
            <person name="Nojiri H."/>
            <person name="Ohkuma M."/>
            <person name="Moriuchi R."/>
            <person name="Dohra H."/>
            <person name="Kimbara K."/>
            <person name="Shintani M."/>
        </authorList>
    </citation>
    <scope>NUCLEOTIDE SEQUENCE [LARGE SCALE GENOMIC DNA]</scope>
    <source>
        <strain evidence="8 9">RF1110005</strain>
    </source>
</reference>
<dbReference type="GO" id="GO:0006520">
    <property type="term" value="P:amino acid metabolic process"/>
    <property type="evidence" value="ECO:0007669"/>
    <property type="project" value="InterPro"/>
</dbReference>
<dbReference type="InterPro" id="IPR002129">
    <property type="entry name" value="PyrdxlP-dep_de-COase"/>
</dbReference>
<evidence type="ECO:0000313" key="9">
    <source>
        <dbReference type="Proteomes" id="UP000291236"/>
    </source>
</evidence>
<dbReference type="Gene3D" id="3.40.640.10">
    <property type="entry name" value="Type I PLP-dependent aspartate aminotransferase-like (Major domain)"/>
    <property type="match status" value="1"/>
</dbReference>
<dbReference type="Gene3D" id="3.90.1150.10">
    <property type="entry name" value="Aspartate Aminotransferase, domain 1"/>
    <property type="match status" value="1"/>
</dbReference>
<dbReference type="InterPro" id="IPR015424">
    <property type="entry name" value="PyrdxlP-dep_Trfase"/>
</dbReference>
<proteinExistence type="inferred from homology"/>
<evidence type="ECO:0000256" key="3">
    <source>
        <dbReference type="ARBA" id="ARBA00022793"/>
    </source>
</evidence>
<evidence type="ECO:0000256" key="7">
    <source>
        <dbReference type="RuleBase" id="RU000382"/>
    </source>
</evidence>
<evidence type="ECO:0000256" key="4">
    <source>
        <dbReference type="ARBA" id="ARBA00022898"/>
    </source>
</evidence>
<dbReference type="PRINTS" id="PR00800">
    <property type="entry name" value="YHDCRBOXLASE"/>
</dbReference>
<dbReference type="Pfam" id="PF00282">
    <property type="entry name" value="Pyridoxal_deC"/>
    <property type="match status" value="1"/>
</dbReference>
<evidence type="ECO:0000256" key="5">
    <source>
        <dbReference type="ARBA" id="ARBA00023239"/>
    </source>
</evidence>
<gene>
    <name evidence="8" type="ORF">JCM31447_25920</name>
</gene>
<keyword evidence="4 6" id="KW-0663">Pyridoxal phosphate</keyword>
<dbReference type="GO" id="GO:0005737">
    <property type="term" value="C:cytoplasm"/>
    <property type="evidence" value="ECO:0007669"/>
    <property type="project" value="TreeGrafter"/>
</dbReference>
<dbReference type="InterPro" id="IPR015421">
    <property type="entry name" value="PyrdxlP-dep_Trfase_major"/>
</dbReference>
<dbReference type="InterPro" id="IPR015422">
    <property type="entry name" value="PyrdxlP-dep_Trfase_small"/>
</dbReference>
<dbReference type="Gene3D" id="1.20.1340.10">
    <property type="entry name" value="dopa decarboxylase, N-terminal domain"/>
    <property type="match status" value="1"/>
</dbReference>
<dbReference type="InterPro" id="IPR021115">
    <property type="entry name" value="Pyridoxal-P_BS"/>
</dbReference>
<keyword evidence="5 7" id="KW-0456">Lyase</keyword>
<feature type="modified residue" description="N6-(pyridoxal phosphate)lysine" evidence="6">
    <location>
        <position position="292"/>
    </location>
</feature>
<comment type="cofactor">
    <cofactor evidence="1 6 7">
        <name>pyridoxal 5'-phosphate</name>
        <dbReference type="ChEBI" id="CHEBI:597326"/>
    </cofactor>
</comment>
<comment type="similarity">
    <text evidence="2 7">Belongs to the group II decarboxylase family.</text>
</comment>
<keyword evidence="3" id="KW-0210">Decarboxylase</keyword>
<dbReference type="InterPro" id="IPR010977">
    <property type="entry name" value="Aromatic_deC"/>
</dbReference>
<accession>A0A4P2VPF8</accession>
<dbReference type="KEGG" id="sbf:JCM31447_25920"/>
<dbReference type="GO" id="GO:0030170">
    <property type="term" value="F:pyridoxal phosphate binding"/>
    <property type="evidence" value="ECO:0007669"/>
    <property type="project" value="InterPro"/>
</dbReference>
<sequence length="466" mass="52812">MEQDFKKALNIISDWILEYSTLKDNLPVSPKIKFGDIYKQIPKSPPENPESFATLFADFKQMILPGLMHWQSNKFFGLFPSTTSPPSVLAEMLIATLNVQCMNWTASPAATELEISVMEWLRDLIGLPKDFTGVLQDSASSSTLIATLIAREKATDYASNLKGTGIAPLVAYCSSEAHFSIEKGIKIAGIGSQNLRKIPTCENQKMNTDILLSSIEEDIKNGFKPFLVVAALGTTGSTAIDDLEKISAITKKYNLWFHIDAAYAGAALILPEIRDLAKGYELADSLVFNPHKWLLTSFECSAFFLKEKNNLVKTFSVKTPEYLKETHHAENTNFSDWSLGLGRRFRALKLWFVIRWYGTDKLREIIRNHISLGQKMENWIADNAEYEILTQRNFNLICFRLRSSDEVNLKIIDHINASGKFFLGHTKINNQVAIRIVFGQIDIQEDHLRAFWNEIQEVAEKLKEEM</sequence>
<dbReference type="GO" id="GO:0016831">
    <property type="term" value="F:carboxy-lyase activity"/>
    <property type="evidence" value="ECO:0007669"/>
    <property type="project" value="UniProtKB-KW"/>
</dbReference>
<dbReference type="SUPFAM" id="SSF53383">
    <property type="entry name" value="PLP-dependent transferases"/>
    <property type="match status" value="1"/>
</dbReference>
<evidence type="ECO:0000256" key="6">
    <source>
        <dbReference type="PIRSR" id="PIRSR602129-50"/>
    </source>
</evidence>
<dbReference type="AlphaFoldDB" id="A0A4P2VPF8"/>
<keyword evidence="9" id="KW-1185">Reference proteome</keyword>
<name>A0A4P2VPF8_FLUSA</name>
<dbReference type="GO" id="GO:0019752">
    <property type="term" value="P:carboxylic acid metabolic process"/>
    <property type="evidence" value="ECO:0007669"/>
    <property type="project" value="InterPro"/>
</dbReference>